<evidence type="ECO:0000256" key="6">
    <source>
        <dbReference type="ARBA" id="ARBA00022679"/>
    </source>
</evidence>
<evidence type="ECO:0000256" key="9">
    <source>
        <dbReference type="ARBA" id="ARBA00023160"/>
    </source>
</evidence>
<evidence type="ECO:0000256" key="7">
    <source>
        <dbReference type="ARBA" id="ARBA00022832"/>
    </source>
</evidence>
<evidence type="ECO:0000256" key="13">
    <source>
        <dbReference type="ARBA" id="ARBA00047659"/>
    </source>
</evidence>
<evidence type="ECO:0000313" key="19">
    <source>
        <dbReference type="Proteomes" id="UP000063781"/>
    </source>
</evidence>
<keyword evidence="7" id="KW-0276">Fatty acid metabolism</keyword>
<dbReference type="EMBL" id="CP013213">
    <property type="protein sequence ID" value="AMC94387.1"/>
    <property type="molecule type" value="Genomic_DNA"/>
</dbReference>
<evidence type="ECO:0000256" key="2">
    <source>
        <dbReference type="ARBA" id="ARBA00008467"/>
    </source>
</evidence>
<dbReference type="NCBIfam" id="NF005589">
    <property type="entry name" value="PRK07314.1"/>
    <property type="match status" value="1"/>
</dbReference>
<comment type="pathway">
    <text evidence="1 14">Lipid metabolism; fatty acid biosynthesis.</text>
</comment>
<dbReference type="InterPro" id="IPR014031">
    <property type="entry name" value="Ketoacyl_synth_C"/>
</dbReference>
<keyword evidence="10 14" id="KW-0012">Acyltransferase</keyword>
<evidence type="ECO:0000256" key="11">
    <source>
        <dbReference type="ARBA" id="ARBA00024006"/>
    </source>
</evidence>
<organism evidence="18 19">
    <name type="scientific">Erysipelothrix larvae</name>
    <dbReference type="NCBI Taxonomy" id="1514105"/>
    <lineage>
        <taxon>Bacteria</taxon>
        <taxon>Bacillati</taxon>
        <taxon>Bacillota</taxon>
        <taxon>Erysipelotrichia</taxon>
        <taxon>Erysipelotrichales</taxon>
        <taxon>Erysipelotrichaceae</taxon>
        <taxon>Erysipelothrix</taxon>
    </lineage>
</organism>
<dbReference type="GO" id="GO:0006633">
    <property type="term" value="P:fatty acid biosynthetic process"/>
    <property type="evidence" value="ECO:0007669"/>
    <property type="project" value="UniProtKB-UniRule"/>
</dbReference>
<dbReference type="PANTHER" id="PTHR11712:SF336">
    <property type="entry name" value="3-OXOACYL-[ACYL-CARRIER-PROTEIN] SYNTHASE, MITOCHONDRIAL"/>
    <property type="match status" value="1"/>
</dbReference>
<dbReference type="InterPro" id="IPR018201">
    <property type="entry name" value="Ketoacyl_synth_AS"/>
</dbReference>
<dbReference type="FunFam" id="3.40.47.10:FF:000009">
    <property type="entry name" value="3-oxoacyl-[acyl-carrier-protein] synthase 2"/>
    <property type="match status" value="1"/>
</dbReference>
<dbReference type="PROSITE" id="PS52004">
    <property type="entry name" value="KS3_2"/>
    <property type="match status" value="1"/>
</dbReference>
<comment type="similarity">
    <text evidence="2 14 16">Belongs to the thiolase-like superfamily. Beta-ketoacyl-ACP synthases family.</text>
</comment>
<name>A0A0X8H1K8_9FIRM</name>
<evidence type="ECO:0000256" key="5">
    <source>
        <dbReference type="ARBA" id="ARBA00022516"/>
    </source>
</evidence>
<keyword evidence="8" id="KW-0443">Lipid metabolism</keyword>
<feature type="active site" description="For beta-ketoacyl synthase activity" evidence="15">
    <location>
        <position position="162"/>
    </location>
</feature>
<dbReference type="Pfam" id="PF00109">
    <property type="entry name" value="ketoacyl-synt"/>
    <property type="match status" value="1"/>
</dbReference>
<dbReference type="SMART" id="SM00825">
    <property type="entry name" value="PKS_KS"/>
    <property type="match status" value="1"/>
</dbReference>
<evidence type="ECO:0000256" key="1">
    <source>
        <dbReference type="ARBA" id="ARBA00005194"/>
    </source>
</evidence>
<keyword evidence="6 14" id="KW-0808">Transferase</keyword>
<dbReference type="CDD" id="cd00834">
    <property type="entry name" value="KAS_I_II"/>
    <property type="match status" value="1"/>
</dbReference>
<keyword evidence="9 14" id="KW-0275">Fatty acid biosynthesis</keyword>
<dbReference type="GO" id="GO:0004315">
    <property type="term" value="F:3-oxoacyl-[acyl-carrier-protein] synthase activity"/>
    <property type="evidence" value="ECO:0007669"/>
    <property type="project" value="UniProtKB-UniRule"/>
</dbReference>
<dbReference type="InterPro" id="IPR000794">
    <property type="entry name" value="Beta-ketoacyl_synthase"/>
</dbReference>
<comment type="catalytic activity">
    <reaction evidence="13 14">
        <text>a fatty acyl-[ACP] + malonyl-[ACP] + H(+) = a 3-oxoacyl-[ACP] + holo-[ACP] + CO2</text>
        <dbReference type="Rhea" id="RHEA:22836"/>
        <dbReference type="Rhea" id="RHEA-COMP:9623"/>
        <dbReference type="Rhea" id="RHEA-COMP:9685"/>
        <dbReference type="Rhea" id="RHEA-COMP:9916"/>
        <dbReference type="Rhea" id="RHEA-COMP:14125"/>
        <dbReference type="ChEBI" id="CHEBI:15378"/>
        <dbReference type="ChEBI" id="CHEBI:16526"/>
        <dbReference type="ChEBI" id="CHEBI:64479"/>
        <dbReference type="ChEBI" id="CHEBI:78449"/>
        <dbReference type="ChEBI" id="CHEBI:78776"/>
        <dbReference type="ChEBI" id="CHEBI:138651"/>
    </reaction>
</comment>
<dbReference type="RefSeq" id="WP_067634066.1">
    <property type="nucleotide sequence ID" value="NZ_CP013213.1"/>
</dbReference>
<dbReference type="InterPro" id="IPR014030">
    <property type="entry name" value="Ketoacyl_synth_N"/>
</dbReference>
<dbReference type="UniPathway" id="UPA00094"/>
<gene>
    <name evidence="18" type="ORF">AOC36_10505</name>
</gene>
<evidence type="ECO:0000256" key="15">
    <source>
        <dbReference type="PIRSR" id="PIRSR000447-1"/>
    </source>
</evidence>
<dbReference type="STRING" id="1514105.AOC36_10505"/>
<proteinExistence type="inferred from homology"/>
<sequence>MRRRVVVTGMGIVSPLGHTVDQAFQNAVEGVSGIDVIDTFDTKELKVKIAAQVKNFDASKHLSKKEIRRQDLFSQFAVYAACDAFEDAQLKEQVDPKRMGVLLGTGMGGTQTFAHDLNRAFEFGINKIPPMFIPMIIPNMASGNVSIALGAQGHTSTVTTACAASTHAMGDALRMIQHGYADVMITGGSEASVNPYTLAGFSALTALSLNENPKKASRPFDKNRDGFVLGEGAGILIFEALEHALNRGAKIYCEVVGYGSTGDAYHITAPSGVGAQEAMRLALEDGSLKPEDVTYINAHGTSTPINDKFETEAIKQVFKDHAPHLKISSTKSVHGHCLGGTGGIEAILSIRAITDGIIPPTMNYETFDDQCDLNYVPNHPQKGEVDVVMSNSLGFGGHNAVIVFRKYGERDVLK</sequence>
<comment type="catalytic activity">
    <reaction evidence="12 14">
        <text>(9Z)-hexadecenoyl-[ACP] + malonyl-[ACP] + H(+) = 3-oxo-(11Z)-octadecenoyl-[ACP] + holo-[ACP] + CO2</text>
        <dbReference type="Rhea" id="RHEA:55040"/>
        <dbReference type="Rhea" id="RHEA-COMP:9623"/>
        <dbReference type="Rhea" id="RHEA-COMP:9685"/>
        <dbReference type="Rhea" id="RHEA-COMP:10800"/>
        <dbReference type="Rhea" id="RHEA-COMP:14074"/>
        <dbReference type="ChEBI" id="CHEBI:15378"/>
        <dbReference type="ChEBI" id="CHEBI:16526"/>
        <dbReference type="ChEBI" id="CHEBI:64479"/>
        <dbReference type="ChEBI" id="CHEBI:78449"/>
        <dbReference type="ChEBI" id="CHEBI:83989"/>
        <dbReference type="ChEBI" id="CHEBI:138538"/>
        <dbReference type="EC" id="2.3.1.179"/>
    </reaction>
</comment>
<comment type="function">
    <text evidence="11 14">Involved in the type II fatty acid elongation cycle. Catalyzes the elongation of a wide range of acyl-ACP by the addition of two carbons from malonyl-ACP to an acyl acceptor. Can efficiently catalyze the conversion of palmitoleoyl-ACP (cis-hexadec-9-enoyl-ACP) to cis-vaccenoyl-ACP (cis-octadec-11-enoyl-ACP), an essential step in the thermal regulation of fatty acid composition.</text>
</comment>
<dbReference type="EC" id="2.3.1.179" evidence="3 14"/>
<dbReference type="Gene3D" id="3.40.47.10">
    <property type="match status" value="1"/>
</dbReference>
<dbReference type="InterPro" id="IPR020841">
    <property type="entry name" value="PKS_Beta-ketoAc_synthase_dom"/>
</dbReference>
<evidence type="ECO:0000256" key="3">
    <source>
        <dbReference type="ARBA" id="ARBA00012356"/>
    </source>
</evidence>
<dbReference type="Pfam" id="PF02801">
    <property type="entry name" value="Ketoacyl-synt_C"/>
    <property type="match status" value="1"/>
</dbReference>
<dbReference type="NCBIfam" id="TIGR03150">
    <property type="entry name" value="fabF"/>
    <property type="match status" value="1"/>
</dbReference>
<dbReference type="PIRSF" id="PIRSF000447">
    <property type="entry name" value="KAS_II"/>
    <property type="match status" value="1"/>
</dbReference>
<accession>A0A0X8H1K8</accession>
<evidence type="ECO:0000259" key="17">
    <source>
        <dbReference type="PROSITE" id="PS52004"/>
    </source>
</evidence>
<dbReference type="AlphaFoldDB" id="A0A0X8H1K8"/>
<dbReference type="PROSITE" id="PS00606">
    <property type="entry name" value="KS3_1"/>
    <property type="match status" value="1"/>
</dbReference>
<evidence type="ECO:0000256" key="14">
    <source>
        <dbReference type="PIRNR" id="PIRNR000447"/>
    </source>
</evidence>
<evidence type="ECO:0000313" key="18">
    <source>
        <dbReference type="EMBL" id="AMC94387.1"/>
    </source>
</evidence>
<dbReference type="OrthoDB" id="9808669at2"/>
<evidence type="ECO:0000256" key="12">
    <source>
        <dbReference type="ARBA" id="ARBA00047318"/>
    </source>
</evidence>
<dbReference type="KEGG" id="erl:AOC36_10505"/>
<protein>
    <recommendedName>
        <fullName evidence="4 14">3-oxoacyl-[acyl-carrier-protein] synthase 2</fullName>
        <ecNumber evidence="3 14">2.3.1.179</ecNumber>
    </recommendedName>
</protein>
<dbReference type="Proteomes" id="UP000063781">
    <property type="component" value="Chromosome"/>
</dbReference>
<evidence type="ECO:0000256" key="4">
    <source>
        <dbReference type="ARBA" id="ARBA00014657"/>
    </source>
</evidence>
<dbReference type="PANTHER" id="PTHR11712">
    <property type="entry name" value="POLYKETIDE SYNTHASE-RELATED"/>
    <property type="match status" value="1"/>
</dbReference>
<keyword evidence="5 14" id="KW-0444">Lipid biosynthesis</keyword>
<dbReference type="InterPro" id="IPR017568">
    <property type="entry name" value="3-oxoacyl-ACP_synth-2"/>
</dbReference>
<feature type="domain" description="Ketosynthase family 3 (KS3)" evidence="17">
    <location>
        <begin position="2"/>
        <end position="406"/>
    </location>
</feature>
<reference evidence="18 19" key="1">
    <citation type="submission" date="2015-10" db="EMBL/GenBank/DDBJ databases">
        <title>Erysipelothrix larvae sp. LV19 isolated from the larval gut of the rhinoceros beetle, Trypoxylus dichotomus.</title>
        <authorList>
            <person name="Lim S."/>
            <person name="Kim B.-C."/>
        </authorList>
    </citation>
    <scope>NUCLEOTIDE SEQUENCE [LARGE SCALE GENOMIC DNA]</scope>
    <source>
        <strain evidence="18 19">LV19</strain>
    </source>
</reference>
<dbReference type="GO" id="GO:0005829">
    <property type="term" value="C:cytosol"/>
    <property type="evidence" value="ECO:0007669"/>
    <property type="project" value="TreeGrafter"/>
</dbReference>
<dbReference type="SUPFAM" id="SSF53901">
    <property type="entry name" value="Thiolase-like"/>
    <property type="match status" value="2"/>
</dbReference>
<keyword evidence="19" id="KW-1185">Reference proteome</keyword>
<dbReference type="InterPro" id="IPR016039">
    <property type="entry name" value="Thiolase-like"/>
</dbReference>
<evidence type="ECO:0000256" key="16">
    <source>
        <dbReference type="RuleBase" id="RU003694"/>
    </source>
</evidence>
<evidence type="ECO:0000256" key="10">
    <source>
        <dbReference type="ARBA" id="ARBA00023315"/>
    </source>
</evidence>
<evidence type="ECO:0000256" key="8">
    <source>
        <dbReference type="ARBA" id="ARBA00023098"/>
    </source>
</evidence>